<organism evidence="3">
    <name type="scientific">Sesamum angustifolium</name>
    <dbReference type="NCBI Taxonomy" id="2727405"/>
    <lineage>
        <taxon>Eukaryota</taxon>
        <taxon>Viridiplantae</taxon>
        <taxon>Streptophyta</taxon>
        <taxon>Embryophyta</taxon>
        <taxon>Tracheophyta</taxon>
        <taxon>Spermatophyta</taxon>
        <taxon>Magnoliopsida</taxon>
        <taxon>eudicotyledons</taxon>
        <taxon>Gunneridae</taxon>
        <taxon>Pentapetalae</taxon>
        <taxon>asterids</taxon>
        <taxon>lamiids</taxon>
        <taxon>Lamiales</taxon>
        <taxon>Pedaliaceae</taxon>
        <taxon>Sesamum</taxon>
    </lineage>
</organism>
<evidence type="ECO:0000313" key="3">
    <source>
        <dbReference type="EMBL" id="KAL0348734.1"/>
    </source>
</evidence>
<dbReference type="InterPro" id="IPR058935">
    <property type="entry name" value="At4g15545-like_C"/>
</dbReference>
<evidence type="ECO:0000256" key="1">
    <source>
        <dbReference type="SAM" id="MobiDB-lite"/>
    </source>
</evidence>
<proteinExistence type="predicted"/>
<feature type="domain" description="At4g15545-like C-terminal" evidence="2">
    <location>
        <begin position="17"/>
        <end position="55"/>
    </location>
</feature>
<dbReference type="InterPro" id="IPR058936">
    <property type="entry name" value="At4g15545-like"/>
</dbReference>
<dbReference type="EMBL" id="JACGWK010000006">
    <property type="protein sequence ID" value="KAL0348734.1"/>
    <property type="molecule type" value="Genomic_DNA"/>
</dbReference>
<gene>
    <name evidence="3" type="ORF">Sangu_1101200</name>
</gene>
<feature type="region of interest" description="Disordered" evidence="1">
    <location>
        <begin position="1"/>
        <end position="20"/>
    </location>
</feature>
<accession>A0AAW2NYT4</accession>
<feature type="compositionally biased region" description="Low complexity" evidence="1">
    <location>
        <begin position="1"/>
        <end position="15"/>
    </location>
</feature>
<sequence length="75" mass="8358">MPSGPYSSMPGSQPGKTRVDGKEFFRLVRNRLSYEQFGAFLANVKELNSQKQTKEIRVEAKGITAKPSSNHMGQL</sequence>
<dbReference type="PANTHER" id="PTHR47383:SF3">
    <property type="entry name" value="WAT1-RELATED PROTEIN"/>
    <property type="match status" value="1"/>
</dbReference>
<dbReference type="Pfam" id="PF25972">
    <property type="entry name" value="At4g15545_C"/>
    <property type="match status" value="1"/>
</dbReference>
<reference evidence="3" key="1">
    <citation type="submission" date="2020-06" db="EMBL/GenBank/DDBJ databases">
        <authorList>
            <person name="Li T."/>
            <person name="Hu X."/>
            <person name="Zhang T."/>
            <person name="Song X."/>
            <person name="Zhang H."/>
            <person name="Dai N."/>
            <person name="Sheng W."/>
            <person name="Hou X."/>
            <person name="Wei L."/>
        </authorList>
    </citation>
    <scope>NUCLEOTIDE SEQUENCE</scope>
    <source>
        <strain evidence="3">G01</strain>
        <tissue evidence="3">Leaf</tissue>
    </source>
</reference>
<protein>
    <recommendedName>
        <fullName evidence="2">At4g15545-like C-terminal domain-containing protein</fullName>
    </recommendedName>
</protein>
<dbReference type="AlphaFoldDB" id="A0AAW2NYT4"/>
<dbReference type="PANTHER" id="PTHR47383">
    <property type="entry name" value="OS03G0659800 PROTEIN"/>
    <property type="match status" value="1"/>
</dbReference>
<comment type="caution">
    <text evidence="3">The sequence shown here is derived from an EMBL/GenBank/DDBJ whole genome shotgun (WGS) entry which is preliminary data.</text>
</comment>
<evidence type="ECO:0000259" key="2">
    <source>
        <dbReference type="Pfam" id="PF25972"/>
    </source>
</evidence>
<reference evidence="3" key="2">
    <citation type="journal article" date="2024" name="Plant">
        <title>Genomic evolution and insights into agronomic trait innovations of Sesamum species.</title>
        <authorList>
            <person name="Miao H."/>
            <person name="Wang L."/>
            <person name="Qu L."/>
            <person name="Liu H."/>
            <person name="Sun Y."/>
            <person name="Le M."/>
            <person name="Wang Q."/>
            <person name="Wei S."/>
            <person name="Zheng Y."/>
            <person name="Lin W."/>
            <person name="Duan Y."/>
            <person name="Cao H."/>
            <person name="Xiong S."/>
            <person name="Wang X."/>
            <person name="Wei L."/>
            <person name="Li C."/>
            <person name="Ma Q."/>
            <person name="Ju M."/>
            <person name="Zhao R."/>
            <person name="Li G."/>
            <person name="Mu C."/>
            <person name="Tian Q."/>
            <person name="Mei H."/>
            <person name="Zhang T."/>
            <person name="Gao T."/>
            <person name="Zhang H."/>
        </authorList>
    </citation>
    <scope>NUCLEOTIDE SEQUENCE</scope>
    <source>
        <strain evidence="3">G01</strain>
    </source>
</reference>
<name>A0AAW2NYT4_9LAMI</name>